<organism evidence="4 5">
    <name type="scientific">Weissella minor</name>
    <dbReference type="NCBI Taxonomy" id="1620"/>
    <lineage>
        <taxon>Bacteria</taxon>
        <taxon>Bacillati</taxon>
        <taxon>Bacillota</taxon>
        <taxon>Bacilli</taxon>
        <taxon>Lactobacillales</taxon>
        <taxon>Lactobacillaceae</taxon>
        <taxon>Weissella</taxon>
    </lineage>
</organism>
<evidence type="ECO:0000313" key="4">
    <source>
        <dbReference type="EMBL" id="KRN77824.1"/>
    </source>
</evidence>
<evidence type="ECO:0000256" key="1">
    <source>
        <dbReference type="ARBA" id="ARBA00002486"/>
    </source>
</evidence>
<proteinExistence type="inferred from homology"/>
<dbReference type="STRING" id="1620.IV67_GL001351"/>
<dbReference type="Gene3D" id="1.10.10.10">
    <property type="entry name" value="Winged helix-like DNA-binding domain superfamily/Winged helix DNA-binding domain"/>
    <property type="match status" value="1"/>
</dbReference>
<dbReference type="PANTHER" id="PTHR18964">
    <property type="entry name" value="ROK (REPRESSOR, ORF, KINASE) FAMILY"/>
    <property type="match status" value="1"/>
</dbReference>
<evidence type="ECO:0000256" key="2">
    <source>
        <dbReference type="ARBA" id="ARBA00006479"/>
    </source>
</evidence>
<dbReference type="Pfam" id="PF00480">
    <property type="entry name" value="ROK"/>
    <property type="match status" value="1"/>
</dbReference>
<dbReference type="InterPro" id="IPR036388">
    <property type="entry name" value="WH-like_DNA-bd_sf"/>
</dbReference>
<dbReference type="SUPFAM" id="SSF46785">
    <property type="entry name" value="Winged helix' DNA-binding domain"/>
    <property type="match status" value="1"/>
</dbReference>
<keyword evidence="5" id="KW-1185">Reference proteome</keyword>
<dbReference type="EMBL" id="JQCD01000009">
    <property type="protein sequence ID" value="KRN77824.1"/>
    <property type="molecule type" value="Genomic_DNA"/>
</dbReference>
<evidence type="ECO:0000313" key="5">
    <source>
        <dbReference type="Proteomes" id="UP000051673"/>
    </source>
</evidence>
<dbReference type="AlphaFoldDB" id="A0A0R2JKT8"/>
<comment type="function">
    <text evidence="1">Transcriptional repressor of xylose-utilizing enzymes.</text>
</comment>
<dbReference type="Gene3D" id="3.30.420.40">
    <property type="match status" value="2"/>
</dbReference>
<dbReference type="RefSeq" id="WP_057786212.1">
    <property type="nucleotide sequence ID" value="NZ_JQCD01000009.1"/>
</dbReference>
<keyword evidence="3" id="KW-0859">Xylose metabolism</keyword>
<comment type="caution">
    <text evidence="4">The sequence shown here is derived from an EMBL/GenBank/DDBJ whole genome shotgun (WGS) entry which is preliminary data.</text>
</comment>
<dbReference type="PATRIC" id="fig|1620.3.peg.1366"/>
<gene>
    <name evidence="4" type="ORF">IV67_GL001351</name>
</gene>
<name>A0A0R2JKT8_9LACO</name>
<dbReference type="InterPro" id="IPR043129">
    <property type="entry name" value="ATPase_NBD"/>
</dbReference>
<reference evidence="4 5" key="1">
    <citation type="journal article" date="2015" name="Genome Announc.">
        <title>Expanding the biotechnology potential of lactobacilli through comparative genomics of 213 strains and associated genera.</title>
        <authorList>
            <person name="Sun Z."/>
            <person name="Harris H.M."/>
            <person name="McCann A."/>
            <person name="Guo C."/>
            <person name="Argimon S."/>
            <person name="Zhang W."/>
            <person name="Yang X."/>
            <person name="Jeffery I.B."/>
            <person name="Cooney J.C."/>
            <person name="Kagawa T.F."/>
            <person name="Liu W."/>
            <person name="Song Y."/>
            <person name="Salvetti E."/>
            <person name="Wrobel A."/>
            <person name="Rasinkangas P."/>
            <person name="Parkhill J."/>
            <person name="Rea M.C."/>
            <person name="O'Sullivan O."/>
            <person name="Ritari J."/>
            <person name="Douillard F.P."/>
            <person name="Paul Ross R."/>
            <person name="Yang R."/>
            <person name="Briner A.E."/>
            <person name="Felis G.E."/>
            <person name="de Vos W.M."/>
            <person name="Barrangou R."/>
            <person name="Klaenhammer T.R."/>
            <person name="Caufield P.W."/>
            <person name="Cui Y."/>
            <person name="Zhang H."/>
            <person name="O'Toole P.W."/>
        </authorList>
    </citation>
    <scope>NUCLEOTIDE SEQUENCE [LARGE SCALE GENOMIC DNA]</scope>
    <source>
        <strain evidence="4 5">DSM 20014</strain>
    </source>
</reference>
<evidence type="ECO:0000256" key="3">
    <source>
        <dbReference type="ARBA" id="ARBA00022629"/>
    </source>
</evidence>
<protein>
    <submittedName>
        <fullName evidence="4">ROK family protein</fullName>
    </submittedName>
</protein>
<accession>A0A0R2JKT8</accession>
<dbReference type="InterPro" id="IPR036390">
    <property type="entry name" value="WH_DNA-bd_sf"/>
</dbReference>
<dbReference type="InterPro" id="IPR000600">
    <property type="entry name" value="ROK"/>
</dbReference>
<dbReference type="Proteomes" id="UP000051673">
    <property type="component" value="Unassembled WGS sequence"/>
</dbReference>
<keyword evidence="3" id="KW-0119">Carbohydrate metabolism</keyword>
<comment type="similarity">
    <text evidence="2">Belongs to the ROK (NagC/XylR) family.</text>
</comment>
<dbReference type="PANTHER" id="PTHR18964:SF110">
    <property type="entry name" value="TRANSCRIPTIONAL REGULATOR, XYLR-RELATED"/>
    <property type="match status" value="1"/>
</dbReference>
<dbReference type="SUPFAM" id="SSF53067">
    <property type="entry name" value="Actin-like ATPase domain"/>
    <property type="match status" value="2"/>
</dbReference>
<dbReference type="OrthoDB" id="9796533at2"/>
<dbReference type="GO" id="GO:0042732">
    <property type="term" value="P:D-xylose metabolic process"/>
    <property type="evidence" value="ECO:0007669"/>
    <property type="project" value="UniProtKB-KW"/>
</dbReference>
<sequence>MADQGMKAVQKNNFSETFRLFYEHESLSKKDIAQTLGNSLPTVSTNLTTLLERGLILKDGRFTGARGRRADRYILNPSAFGCVGLEIFREFVSIVLLGANGAVRQQHQLMIDFKNEPGYYKKISQEIRNFVSDSEFDEGEIIGLGVGVQGLVSSDGQEILYGKILNMTGVTTDVFQRYLPYPVYFVHDADAVAITEQHVAKRQADAVYLSIGEHLGTAMMVDGQIYHGTFGSSGTMEHISINSKYGRRCYCGRRGCLETYASISALLHGRTENLDQFFELLNVGDEKALERWNSYLDHLAHAIVNLQMFADNTIVLAGDLARFINQDTLQRLQKRIAKISPFPEIAAHLEIGKADRYVVAEGAGLPYLQAYIDSI</sequence>